<dbReference type="Proteomes" id="UP000183208">
    <property type="component" value="Unassembled WGS sequence"/>
</dbReference>
<dbReference type="EMBL" id="FNTI01000001">
    <property type="protein sequence ID" value="SED85751.1"/>
    <property type="molecule type" value="Genomic_DNA"/>
</dbReference>
<dbReference type="AlphaFoldDB" id="A0A1M7DQH3"/>
<gene>
    <name evidence="1" type="ORF">SAMN05444171_5417</name>
</gene>
<organism evidence="1 2">
    <name type="scientific">Bradyrhizobium lablabi</name>
    <dbReference type="NCBI Taxonomy" id="722472"/>
    <lineage>
        <taxon>Bacteria</taxon>
        <taxon>Pseudomonadati</taxon>
        <taxon>Pseudomonadota</taxon>
        <taxon>Alphaproteobacteria</taxon>
        <taxon>Hyphomicrobiales</taxon>
        <taxon>Nitrobacteraceae</taxon>
        <taxon>Bradyrhizobium</taxon>
    </lineage>
</organism>
<accession>A0A1M7DQH3</accession>
<proteinExistence type="predicted"/>
<evidence type="ECO:0000313" key="1">
    <source>
        <dbReference type="EMBL" id="SED85751.1"/>
    </source>
</evidence>
<evidence type="ECO:0000313" key="2">
    <source>
        <dbReference type="Proteomes" id="UP000183208"/>
    </source>
</evidence>
<protein>
    <submittedName>
        <fullName evidence="1">Uncharacterized protein</fullName>
    </submittedName>
</protein>
<sequence>MRLTAIQVRRTCQIVVQSICSRQASNANREPMGSTTFGNVTPTTMIGLAMPQNKKIDRAGNGRVSVMVATG</sequence>
<name>A0A1M7DQH3_9BRAD</name>
<reference evidence="1 2" key="1">
    <citation type="submission" date="2016-10" db="EMBL/GenBank/DDBJ databases">
        <authorList>
            <person name="de Groot N.N."/>
        </authorList>
    </citation>
    <scope>NUCLEOTIDE SEQUENCE [LARGE SCALE GENOMIC DNA]</scope>
    <source>
        <strain evidence="1 2">GAS522</strain>
    </source>
</reference>